<dbReference type="Gene3D" id="3.40.710.10">
    <property type="entry name" value="DD-peptidase/beta-lactamase superfamily"/>
    <property type="match status" value="1"/>
</dbReference>
<protein>
    <recommendedName>
        <fullName evidence="3 6">Beta-lactamase</fullName>
        <ecNumber evidence="3 6">3.5.2.6</ecNumber>
    </recommendedName>
</protein>
<dbReference type="PANTHER" id="PTHR35333">
    <property type="entry name" value="BETA-LACTAMASE"/>
    <property type="match status" value="1"/>
</dbReference>
<feature type="domain" description="Beta-lactamase class A catalytic" evidence="8">
    <location>
        <begin position="55"/>
        <end position="271"/>
    </location>
</feature>
<evidence type="ECO:0000256" key="1">
    <source>
        <dbReference type="ARBA" id="ARBA00001526"/>
    </source>
</evidence>
<evidence type="ECO:0000256" key="6">
    <source>
        <dbReference type="RuleBase" id="RU361140"/>
    </source>
</evidence>
<dbReference type="PRINTS" id="PR00118">
    <property type="entry name" value="BLACTAMASEA"/>
</dbReference>
<dbReference type="KEGG" id="rpc:RPC_2728"/>
<dbReference type="SUPFAM" id="SSF56601">
    <property type="entry name" value="beta-lactamase/transpeptidase-like"/>
    <property type="match status" value="1"/>
</dbReference>
<organism evidence="9">
    <name type="scientific">Rhodopseudomonas palustris (strain BisB18)</name>
    <dbReference type="NCBI Taxonomy" id="316056"/>
    <lineage>
        <taxon>Bacteria</taxon>
        <taxon>Pseudomonadati</taxon>
        <taxon>Pseudomonadota</taxon>
        <taxon>Alphaproteobacteria</taxon>
        <taxon>Hyphomicrobiales</taxon>
        <taxon>Nitrobacteraceae</taxon>
        <taxon>Rhodopseudomonas</taxon>
    </lineage>
</organism>
<feature type="chain" id="PRO_5004199385" description="Beta-lactamase" evidence="7">
    <location>
        <begin position="30"/>
        <end position="299"/>
    </location>
</feature>
<comment type="similarity">
    <text evidence="2 6">Belongs to the class-A beta-lactamase family.</text>
</comment>
<accession>Q214B0</accession>
<evidence type="ECO:0000256" key="4">
    <source>
        <dbReference type="ARBA" id="ARBA00022801"/>
    </source>
</evidence>
<keyword evidence="7" id="KW-0732">Signal</keyword>
<keyword evidence="4 6" id="KW-0378">Hydrolase</keyword>
<dbReference type="GO" id="GO:0046677">
    <property type="term" value="P:response to antibiotic"/>
    <property type="evidence" value="ECO:0007669"/>
    <property type="project" value="UniProtKB-UniRule"/>
</dbReference>
<gene>
    <name evidence="9" type="ordered locus">RPC_2728</name>
</gene>
<evidence type="ECO:0000259" key="8">
    <source>
        <dbReference type="Pfam" id="PF13354"/>
    </source>
</evidence>
<dbReference type="RefSeq" id="WP_011473172.1">
    <property type="nucleotide sequence ID" value="NC_007925.1"/>
</dbReference>
<dbReference type="InterPro" id="IPR012338">
    <property type="entry name" value="Beta-lactam/transpept-like"/>
</dbReference>
<evidence type="ECO:0000256" key="5">
    <source>
        <dbReference type="ARBA" id="ARBA00023251"/>
    </source>
</evidence>
<dbReference type="GO" id="GO:0030655">
    <property type="term" value="P:beta-lactam antibiotic catabolic process"/>
    <property type="evidence" value="ECO:0007669"/>
    <property type="project" value="InterPro"/>
</dbReference>
<dbReference type="InterPro" id="IPR023650">
    <property type="entry name" value="Beta-lactam_class-A_AS"/>
</dbReference>
<reference evidence="9" key="1">
    <citation type="submission" date="2006-03" db="EMBL/GenBank/DDBJ databases">
        <title>Complete sequence of Rhodopseudomonas palustris BisB18.</title>
        <authorList>
            <consortium name="US DOE Joint Genome Institute"/>
            <person name="Copeland A."/>
            <person name="Lucas S."/>
            <person name="Lapidus A."/>
            <person name="Barry K."/>
            <person name="Detter J.C."/>
            <person name="Glavina del Rio T."/>
            <person name="Hammon N."/>
            <person name="Israni S."/>
            <person name="Dalin E."/>
            <person name="Tice H."/>
            <person name="Pitluck S."/>
            <person name="Chain P."/>
            <person name="Malfatti S."/>
            <person name="Shin M."/>
            <person name="Vergez L."/>
            <person name="Schmutz J."/>
            <person name="Larimer F."/>
            <person name="Land M."/>
            <person name="Hauser L."/>
            <person name="Pelletier D.A."/>
            <person name="Kyrpides N."/>
            <person name="Anderson I."/>
            <person name="Oda Y."/>
            <person name="Harwood C.S."/>
            <person name="Richardson P."/>
        </authorList>
    </citation>
    <scope>NUCLEOTIDE SEQUENCE [LARGE SCALE GENOMIC DNA]</scope>
    <source>
        <strain evidence="9">BisB18</strain>
    </source>
</reference>
<dbReference type="InterPro" id="IPR000871">
    <property type="entry name" value="Beta-lactam_class-A"/>
</dbReference>
<evidence type="ECO:0000256" key="2">
    <source>
        <dbReference type="ARBA" id="ARBA00009009"/>
    </source>
</evidence>
<dbReference type="InterPro" id="IPR045155">
    <property type="entry name" value="Beta-lactam_cat"/>
</dbReference>
<dbReference type="OrthoDB" id="9784149at2"/>
<dbReference type="Pfam" id="PF13354">
    <property type="entry name" value="Beta-lactamase2"/>
    <property type="match status" value="1"/>
</dbReference>
<dbReference type="HOGENOM" id="CLU_031960_6_0_5"/>
<dbReference type="eggNOG" id="COG2367">
    <property type="taxonomic scope" value="Bacteria"/>
</dbReference>
<name>Q214B0_RHOPB</name>
<feature type="signal peptide" evidence="7">
    <location>
        <begin position="1"/>
        <end position="29"/>
    </location>
</feature>
<dbReference type="EMBL" id="CP000301">
    <property type="protein sequence ID" value="ABD88276.1"/>
    <property type="molecule type" value="Genomic_DNA"/>
</dbReference>
<dbReference type="NCBIfam" id="NF033103">
    <property type="entry name" value="bla_class_A"/>
    <property type="match status" value="1"/>
</dbReference>
<dbReference type="PANTHER" id="PTHR35333:SF3">
    <property type="entry name" value="BETA-LACTAMASE-TYPE TRANSPEPTIDASE FOLD CONTAINING PROTEIN"/>
    <property type="match status" value="1"/>
</dbReference>
<evidence type="ECO:0000256" key="7">
    <source>
        <dbReference type="SAM" id="SignalP"/>
    </source>
</evidence>
<evidence type="ECO:0000313" key="9">
    <source>
        <dbReference type="EMBL" id="ABD88276.1"/>
    </source>
</evidence>
<dbReference type="GO" id="GO:0008800">
    <property type="term" value="F:beta-lactamase activity"/>
    <property type="evidence" value="ECO:0007669"/>
    <property type="project" value="UniProtKB-UniRule"/>
</dbReference>
<dbReference type="PROSITE" id="PS00146">
    <property type="entry name" value="BETA_LACTAMASE_A"/>
    <property type="match status" value="1"/>
</dbReference>
<dbReference type="MEROPS" id="S11.A01"/>
<evidence type="ECO:0000256" key="3">
    <source>
        <dbReference type="ARBA" id="ARBA00012865"/>
    </source>
</evidence>
<sequence length="299" mass="31358">MYTRRHFTERSLATVLGACLALRPGSSVASDGADGFAALAASFAKIEATSGGRLGVAVLDTKSAALVGYRLDERFPMCSTFKLIAAAAILARVDAGTERLDRRLRIAPEDILSYAPTTKQHVGKDLSVAELCEAAIVLSDNTAANLLLTRLGGPAALTRYARSLGDEATRLDRMEPDLNEATPGDPRDTTTPAAMARAVQAVAVGTALSPGSRDRLITWLIDCKTGGARLRAGLPSSWRVGDKTGSGSHGSSNDVAVIWPQDRAPLIIAAYLTETAGSDDQRNATHASVARSIAASLTR</sequence>
<comment type="catalytic activity">
    <reaction evidence="1 6">
        <text>a beta-lactam + H2O = a substituted beta-amino acid</text>
        <dbReference type="Rhea" id="RHEA:20401"/>
        <dbReference type="ChEBI" id="CHEBI:15377"/>
        <dbReference type="ChEBI" id="CHEBI:35627"/>
        <dbReference type="ChEBI" id="CHEBI:140347"/>
        <dbReference type="EC" id="3.5.2.6"/>
    </reaction>
</comment>
<dbReference type="AlphaFoldDB" id="Q214B0"/>
<dbReference type="EC" id="3.5.2.6" evidence="3 6"/>
<proteinExistence type="inferred from homology"/>
<keyword evidence="5 6" id="KW-0046">Antibiotic resistance</keyword>